<dbReference type="CDD" id="cd04179">
    <property type="entry name" value="DPM_DPG-synthase_like"/>
    <property type="match status" value="1"/>
</dbReference>
<dbReference type="PANTHER" id="PTHR48090:SF7">
    <property type="entry name" value="RFBJ PROTEIN"/>
    <property type="match status" value="1"/>
</dbReference>
<dbReference type="InterPro" id="IPR029063">
    <property type="entry name" value="SAM-dependent_MTases_sf"/>
</dbReference>
<dbReference type="RefSeq" id="WP_094894795.1">
    <property type="nucleotide sequence ID" value="NZ_CP029426.2"/>
</dbReference>
<keyword evidence="2" id="KW-0489">Methyltransferase</keyword>
<evidence type="ECO:0000313" key="2">
    <source>
        <dbReference type="EMBL" id="AWL99204.1"/>
    </source>
</evidence>
<dbReference type="Gene3D" id="3.40.50.150">
    <property type="entry name" value="Vaccinia Virus protein VP39"/>
    <property type="match status" value="1"/>
</dbReference>
<organism evidence="2 3">
    <name type="scientific">Bradyrhizobium amphicarpaeae</name>
    <dbReference type="NCBI Taxonomy" id="1404768"/>
    <lineage>
        <taxon>Bacteria</taxon>
        <taxon>Pseudomonadati</taxon>
        <taxon>Pseudomonadota</taxon>
        <taxon>Alphaproteobacteria</taxon>
        <taxon>Hyphomicrobiales</taxon>
        <taxon>Nitrobacteraceae</taxon>
        <taxon>Bradyrhizobium</taxon>
    </lineage>
</organism>
<dbReference type="PANTHER" id="PTHR48090">
    <property type="entry name" value="UNDECAPRENYL-PHOSPHATE 4-DEOXY-4-FORMAMIDO-L-ARABINOSE TRANSFERASE-RELATED"/>
    <property type="match status" value="1"/>
</dbReference>
<dbReference type="AlphaFoldDB" id="A0A2U8PP11"/>
<dbReference type="SUPFAM" id="SSF53448">
    <property type="entry name" value="Nucleotide-diphospho-sugar transferases"/>
    <property type="match status" value="1"/>
</dbReference>
<dbReference type="EMBL" id="CP029426">
    <property type="protein sequence ID" value="AWL99204.1"/>
    <property type="molecule type" value="Genomic_DNA"/>
</dbReference>
<sequence>MVHFDSELPERKAFSLHGCPVDVKAARPGSSSSRKDLLRDHADRSATSRIRWREKAAFFHREDECYLRFLIPPGSRVLDIGCGIGDTLAALAPSYGVGIDFSSAQIDIARQRHPDLAFVEGDAEGPTTFSAIEGPFDFILVLDTIGSLDDCQSFIEHLHPLCTRETRIVFGYFSHLWYPVLKLAEALGMRMPHPDQNVLSPDDLRNLVSLADFDPVKSEQRVLLPASLFGIGRFVNRFISVLPGIRALSLRHYLVARSMRCAHDDIKSVTVVIPARNERGNIEPAVRRIAGFCPDIEIIFIEGHSKDGTFEEMQRVKQAFVGQDIKTMKQPGKGKADAVFTAFDAARGDVLMILDADLTMPPEQLCKFYDALCSGKGEFVNGSRLVYPMDEGAMRFLNLVANKIFSYLFSWLLNQRYTDTLCGTKVLRRSDYQRLKAGKAYFGDFDPFGDFDLIFGASKLNLKSIDLPIRYAARNYGETQISRFSHGWMLLKMVVFAFFKIKAV</sequence>
<dbReference type="InterPro" id="IPR001173">
    <property type="entry name" value="Glyco_trans_2-like"/>
</dbReference>
<keyword evidence="2" id="KW-0808">Transferase</keyword>
<dbReference type="Proteomes" id="UP000215884">
    <property type="component" value="Chromosome"/>
</dbReference>
<dbReference type="KEGG" id="brq:CIT40_03685"/>
<dbReference type="InterPro" id="IPR029044">
    <property type="entry name" value="Nucleotide-diphossugar_trans"/>
</dbReference>
<dbReference type="CDD" id="cd02440">
    <property type="entry name" value="AdoMet_MTases"/>
    <property type="match status" value="1"/>
</dbReference>
<keyword evidence="3" id="KW-1185">Reference proteome</keyword>
<name>A0A2U8PP11_9BRAD</name>
<accession>A0A2U8PP11</accession>
<feature type="domain" description="Glycosyltransferase 2-like" evidence="1">
    <location>
        <begin position="270"/>
        <end position="430"/>
    </location>
</feature>
<protein>
    <submittedName>
        <fullName evidence="2">Methyltransferase domain-containing protein</fullName>
    </submittedName>
</protein>
<reference evidence="2 3" key="1">
    <citation type="journal article" date="2017" name="Syst. Appl. Microbiol.">
        <title>Soybeans inoculated with root zone soils of Canadian native legumes harbour diverse and novel Bradyrhizobium spp. that possess agricultural potential.</title>
        <authorList>
            <person name="Bromfield E.S.P."/>
            <person name="Cloutier S."/>
            <person name="Tambong J.T."/>
            <person name="Tran Thi T.V."/>
        </authorList>
    </citation>
    <scope>NUCLEOTIDE SEQUENCE [LARGE SCALE GENOMIC DNA]</scope>
    <source>
        <strain evidence="2 3">39S1MB</strain>
    </source>
</reference>
<evidence type="ECO:0000313" key="3">
    <source>
        <dbReference type="Proteomes" id="UP000215884"/>
    </source>
</evidence>
<dbReference type="InterPro" id="IPR050256">
    <property type="entry name" value="Glycosyltransferase_2"/>
</dbReference>
<gene>
    <name evidence="2" type="ORF">CIT40_03685</name>
</gene>
<proteinExistence type="predicted"/>
<dbReference type="GO" id="GO:0008168">
    <property type="term" value="F:methyltransferase activity"/>
    <property type="evidence" value="ECO:0007669"/>
    <property type="project" value="UniProtKB-KW"/>
</dbReference>
<reference evidence="2 3" key="2">
    <citation type="journal article" date="2019" name="Int. J. Syst. Evol. Microbiol.">
        <title>Description and complete genome sequence of Bradyrhizobium amphicarpaeae sp. nov., harbouring photosystem and nitrogen-fixation genes.</title>
        <authorList>
            <person name="Bromfield E.S.P."/>
            <person name="Cloutier S."/>
            <person name="Nguyen H.D.T."/>
        </authorList>
    </citation>
    <scope>NUCLEOTIDE SEQUENCE [LARGE SCALE GENOMIC DNA]</scope>
    <source>
        <strain evidence="2 3">39S1MB</strain>
    </source>
</reference>
<dbReference type="SUPFAM" id="SSF53335">
    <property type="entry name" value="S-adenosyl-L-methionine-dependent methyltransferases"/>
    <property type="match status" value="1"/>
</dbReference>
<dbReference type="Pfam" id="PF13489">
    <property type="entry name" value="Methyltransf_23"/>
    <property type="match status" value="1"/>
</dbReference>
<dbReference type="Gene3D" id="3.90.550.10">
    <property type="entry name" value="Spore Coat Polysaccharide Biosynthesis Protein SpsA, Chain A"/>
    <property type="match status" value="1"/>
</dbReference>
<dbReference type="GO" id="GO:0032259">
    <property type="term" value="P:methylation"/>
    <property type="evidence" value="ECO:0007669"/>
    <property type="project" value="UniProtKB-KW"/>
</dbReference>
<dbReference type="Pfam" id="PF00535">
    <property type="entry name" value="Glycos_transf_2"/>
    <property type="match status" value="1"/>
</dbReference>
<dbReference type="OrthoDB" id="9806525at2"/>
<evidence type="ECO:0000259" key="1">
    <source>
        <dbReference type="Pfam" id="PF00535"/>
    </source>
</evidence>